<evidence type="ECO:0000313" key="1">
    <source>
        <dbReference type="EMBL" id="GGJ68086.1"/>
    </source>
</evidence>
<protein>
    <submittedName>
        <fullName evidence="1">Uncharacterized protein</fullName>
    </submittedName>
</protein>
<sequence>MRPGLHTPPTHTFHVVAGDAQQAFSELADEGAEFADTLVYKLQHTGTSVTESL</sequence>
<organism evidence="1 2">
    <name type="scientific">Streptomyces brasiliensis</name>
    <dbReference type="NCBI Taxonomy" id="1954"/>
    <lineage>
        <taxon>Bacteria</taxon>
        <taxon>Bacillati</taxon>
        <taxon>Actinomycetota</taxon>
        <taxon>Actinomycetes</taxon>
        <taxon>Kitasatosporales</taxon>
        <taxon>Streptomycetaceae</taxon>
        <taxon>Streptomyces</taxon>
    </lineage>
</organism>
<dbReference type="Proteomes" id="UP000657574">
    <property type="component" value="Unassembled WGS sequence"/>
</dbReference>
<name>A0A917PA90_9ACTN</name>
<comment type="caution">
    <text evidence="1">The sequence shown here is derived from an EMBL/GenBank/DDBJ whole genome shotgun (WGS) entry which is preliminary data.</text>
</comment>
<gene>
    <name evidence="1" type="ORF">GCM10010121_093500</name>
</gene>
<dbReference type="EMBL" id="BMQA01000102">
    <property type="protein sequence ID" value="GGJ68086.1"/>
    <property type="molecule type" value="Genomic_DNA"/>
</dbReference>
<reference evidence="1" key="1">
    <citation type="journal article" date="2014" name="Int. J. Syst. Evol. Microbiol.">
        <title>Complete genome sequence of Corynebacterium casei LMG S-19264T (=DSM 44701T), isolated from a smear-ripened cheese.</title>
        <authorList>
            <consortium name="US DOE Joint Genome Institute (JGI-PGF)"/>
            <person name="Walter F."/>
            <person name="Albersmeier A."/>
            <person name="Kalinowski J."/>
            <person name="Ruckert C."/>
        </authorList>
    </citation>
    <scope>NUCLEOTIDE SEQUENCE</scope>
    <source>
        <strain evidence="1">JCM 3086</strain>
    </source>
</reference>
<accession>A0A917PA90</accession>
<reference evidence="1" key="2">
    <citation type="submission" date="2020-09" db="EMBL/GenBank/DDBJ databases">
        <authorList>
            <person name="Sun Q."/>
            <person name="Ohkuma M."/>
        </authorList>
    </citation>
    <scope>NUCLEOTIDE SEQUENCE</scope>
    <source>
        <strain evidence="1">JCM 3086</strain>
    </source>
</reference>
<keyword evidence="2" id="KW-1185">Reference proteome</keyword>
<evidence type="ECO:0000313" key="2">
    <source>
        <dbReference type="Proteomes" id="UP000657574"/>
    </source>
</evidence>
<dbReference type="AlphaFoldDB" id="A0A917PA90"/>
<proteinExistence type="predicted"/>